<protein>
    <recommendedName>
        <fullName evidence="3">AraC family transcriptional regulator</fullName>
    </recommendedName>
</protein>
<name>A0A348APA7_9FIRM</name>
<dbReference type="EMBL" id="AP018449">
    <property type="protein sequence ID" value="BBB92905.1"/>
    <property type="molecule type" value="Genomic_DNA"/>
</dbReference>
<evidence type="ECO:0008006" key="3">
    <source>
        <dbReference type="Google" id="ProtNLM"/>
    </source>
</evidence>
<reference evidence="1 2" key="1">
    <citation type="journal article" date="2018" name="Int. J. Syst. Evol. Microbiol.">
        <title>Methylomusa anaerophila gen. nov., sp. nov., an anaerobic methanol-utilizing bacterium isolated from a microbial fuel cell.</title>
        <authorList>
            <person name="Amano N."/>
            <person name="Yamamuro A."/>
            <person name="Miyahara M."/>
            <person name="Kouzuma A."/>
            <person name="Abe T."/>
            <person name="Watanabe K."/>
        </authorList>
    </citation>
    <scope>NUCLEOTIDE SEQUENCE [LARGE SCALE GENOMIC DNA]</scope>
    <source>
        <strain evidence="1 2">MMFC1</strain>
    </source>
</reference>
<keyword evidence="2" id="KW-1185">Reference proteome</keyword>
<evidence type="ECO:0000313" key="2">
    <source>
        <dbReference type="Proteomes" id="UP000276437"/>
    </source>
</evidence>
<dbReference type="RefSeq" id="WP_126309802.1">
    <property type="nucleotide sequence ID" value="NZ_AP018449.1"/>
</dbReference>
<gene>
    <name evidence="1" type="ORF">MAMMFC1_03613</name>
</gene>
<accession>A0A348APA7</accession>
<proteinExistence type="predicted"/>
<dbReference type="AlphaFoldDB" id="A0A348APA7"/>
<organism evidence="1 2">
    <name type="scientific">Methylomusa anaerophila</name>
    <dbReference type="NCBI Taxonomy" id="1930071"/>
    <lineage>
        <taxon>Bacteria</taxon>
        <taxon>Bacillati</taxon>
        <taxon>Bacillota</taxon>
        <taxon>Negativicutes</taxon>
        <taxon>Selenomonadales</taxon>
        <taxon>Sporomusaceae</taxon>
        <taxon>Methylomusa</taxon>
    </lineage>
</organism>
<sequence length="164" mass="18507">MGNMKERVAYLQGLTKGLNVNEQSAEGKLLLNIIDVLDSFAEEVYNVNLAQRELEEYVESIDEDLTGLEEQLYDEDCDGVDEVDDDTDDEAYDDEAYDDDDMVEMACPSCHELVTFESNILDEEEDIEVTCPYCGQVVYDNALDIADTGTRVMRDSNHIMHPGV</sequence>
<dbReference type="Proteomes" id="UP000276437">
    <property type="component" value="Chromosome"/>
</dbReference>
<dbReference type="InterPro" id="IPR054688">
    <property type="entry name" value="CD1247_N"/>
</dbReference>
<evidence type="ECO:0000313" key="1">
    <source>
        <dbReference type="EMBL" id="BBB92905.1"/>
    </source>
</evidence>
<dbReference type="NCBIfam" id="NF045650">
    <property type="entry name" value="CD1247_Nterm"/>
    <property type="match status" value="1"/>
</dbReference>
<dbReference type="OrthoDB" id="2381377at2"/>
<dbReference type="KEGG" id="mana:MAMMFC1_03613"/>